<name>A0A829WYX1_GLUOY</name>
<evidence type="ECO:0000313" key="2">
    <source>
        <dbReference type="Proteomes" id="UP000484858"/>
    </source>
</evidence>
<dbReference type="Proteomes" id="UP000484858">
    <property type="component" value="Unassembled WGS sequence"/>
</dbReference>
<sequence length="67" mass="7756">MMSRELKELETARSEMREVRDFLKRADVKAALSGLNSDALFEVTFRASRSIVRINNVIERQQQLETA</sequence>
<accession>A0A829WYX1</accession>
<dbReference type="AlphaFoldDB" id="A0A829WYX1"/>
<reference evidence="1 2" key="1">
    <citation type="submission" date="2013-04" db="EMBL/GenBank/DDBJ databases">
        <title>Gluconobacter oxydans NBRC 3293 whole genome sequence.</title>
        <authorList>
            <person name="Matsutani M."/>
            <person name="Yakushi T."/>
            <person name="Matsushita K."/>
        </authorList>
    </citation>
    <scope>NUCLEOTIDE SEQUENCE [LARGE SCALE GENOMIC DNA]</scope>
    <source>
        <strain evidence="1 2">NBRC 3293</strain>
    </source>
</reference>
<proteinExistence type="predicted"/>
<gene>
    <name evidence="1" type="ORF">NBRC3293_2498</name>
</gene>
<protein>
    <submittedName>
        <fullName evidence="1">Uncharacterized protein</fullName>
    </submittedName>
</protein>
<dbReference type="EMBL" id="BARJ01000012">
    <property type="protein sequence ID" value="GEM18001.1"/>
    <property type="molecule type" value="Genomic_DNA"/>
</dbReference>
<organism evidence="1 2">
    <name type="scientific">Gluconobacter oxydans NBRC 3293</name>
    <dbReference type="NCBI Taxonomy" id="1315969"/>
    <lineage>
        <taxon>Bacteria</taxon>
        <taxon>Pseudomonadati</taxon>
        <taxon>Pseudomonadota</taxon>
        <taxon>Alphaproteobacteria</taxon>
        <taxon>Acetobacterales</taxon>
        <taxon>Acetobacteraceae</taxon>
        <taxon>Gluconobacter</taxon>
    </lineage>
</organism>
<evidence type="ECO:0000313" key="1">
    <source>
        <dbReference type="EMBL" id="GEM18001.1"/>
    </source>
</evidence>
<comment type="caution">
    <text evidence="1">The sequence shown here is derived from an EMBL/GenBank/DDBJ whole genome shotgun (WGS) entry which is preliminary data.</text>
</comment>